<dbReference type="OrthoDB" id="9807797at2"/>
<dbReference type="GO" id="GO:0006457">
    <property type="term" value="P:protein folding"/>
    <property type="evidence" value="ECO:0007669"/>
    <property type="project" value="InterPro"/>
</dbReference>
<dbReference type="EMBL" id="PVXQ01000029">
    <property type="protein sequence ID" value="PRR81464.1"/>
    <property type="molecule type" value="Genomic_DNA"/>
</dbReference>
<feature type="domain" description="PPIase cyclophilin-type" evidence="5">
    <location>
        <begin position="55"/>
        <end position="208"/>
    </location>
</feature>
<dbReference type="Pfam" id="PF00160">
    <property type="entry name" value="Pro_isomerase"/>
    <property type="match status" value="1"/>
</dbReference>
<dbReference type="InterPro" id="IPR002130">
    <property type="entry name" value="Cyclophilin-type_PPIase_dom"/>
</dbReference>
<dbReference type="PROSITE" id="PS51257">
    <property type="entry name" value="PROKAR_LIPOPROTEIN"/>
    <property type="match status" value="1"/>
</dbReference>
<dbReference type="PROSITE" id="PS50072">
    <property type="entry name" value="CSA_PPIASE_2"/>
    <property type="match status" value="1"/>
</dbReference>
<dbReference type="InterPro" id="IPR020892">
    <property type="entry name" value="Cyclophilin-type_PPIase_CS"/>
</dbReference>
<keyword evidence="2 4" id="KW-0697">Rotamase</keyword>
<proteinExistence type="inferred from homology"/>
<dbReference type="Gene3D" id="2.40.100.10">
    <property type="entry name" value="Cyclophilin-like"/>
    <property type="match status" value="1"/>
</dbReference>
<dbReference type="EC" id="5.2.1.8" evidence="4"/>
<sequence>MKNKLFKVTLITTLVSVLFLVGCGNSDDIKTEKIEEWGEEVAAPKEVPVATIKIKDFGTVKAELYPQYATNTVNNFISLANSGFYNGTSFHRIIEDFMIQGGDPEGTGQGGPGYNIKGEFSSNGYMYNTLEHEEGVLSMARTSEPDTAGSQFFIVTNESNAAQLNGEYATFGKVIEGMDIVHKISETETGKNGKDKPDVEVIIESIEVDLKGVEYDAPEKV</sequence>
<dbReference type="GO" id="GO:0003755">
    <property type="term" value="F:peptidyl-prolyl cis-trans isomerase activity"/>
    <property type="evidence" value="ECO:0007669"/>
    <property type="project" value="UniProtKB-UniRule"/>
</dbReference>
<dbReference type="SUPFAM" id="SSF50891">
    <property type="entry name" value="Cyclophilin-like"/>
    <property type="match status" value="1"/>
</dbReference>
<dbReference type="PANTHER" id="PTHR45625:SF4">
    <property type="entry name" value="PEPTIDYLPROLYL ISOMERASE DOMAIN AND WD REPEAT-CONTAINING PROTEIN 1"/>
    <property type="match status" value="1"/>
</dbReference>
<dbReference type="InterPro" id="IPR044666">
    <property type="entry name" value="Cyclophilin_A-like"/>
</dbReference>
<dbReference type="InterPro" id="IPR029000">
    <property type="entry name" value="Cyclophilin-like_dom_sf"/>
</dbReference>
<dbReference type="PANTHER" id="PTHR45625">
    <property type="entry name" value="PEPTIDYL-PROLYL CIS-TRANS ISOMERASE-RELATED"/>
    <property type="match status" value="1"/>
</dbReference>
<protein>
    <recommendedName>
        <fullName evidence="4">Peptidyl-prolyl cis-trans isomerase</fullName>
        <shortName evidence="4">PPIase</shortName>
        <ecNumber evidence="4">5.2.1.8</ecNumber>
    </recommendedName>
</protein>
<dbReference type="RefSeq" id="WP_106060423.1">
    <property type="nucleotide sequence ID" value="NZ_PVXQ01000029.1"/>
</dbReference>
<evidence type="ECO:0000256" key="2">
    <source>
        <dbReference type="ARBA" id="ARBA00023110"/>
    </source>
</evidence>
<keyword evidence="3 4" id="KW-0413">Isomerase</keyword>
<dbReference type="Proteomes" id="UP000239471">
    <property type="component" value="Unassembled WGS sequence"/>
</dbReference>
<comment type="function">
    <text evidence="1 4">PPIases accelerate the folding of proteins. It catalyzes the cis-trans isomerization of proline imidic peptide bonds in oligopeptides.</text>
</comment>
<accession>A0A2T0BC47</accession>
<evidence type="ECO:0000256" key="3">
    <source>
        <dbReference type="ARBA" id="ARBA00023235"/>
    </source>
</evidence>
<evidence type="ECO:0000256" key="1">
    <source>
        <dbReference type="ARBA" id="ARBA00002388"/>
    </source>
</evidence>
<name>A0A2T0BC47_9CLOT</name>
<evidence type="ECO:0000313" key="7">
    <source>
        <dbReference type="Proteomes" id="UP000239471"/>
    </source>
</evidence>
<gene>
    <name evidence="6" type="primary">ppiB</name>
    <name evidence="6" type="ORF">CLVI_24910</name>
</gene>
<evidence type="ECO:0000313" key="6">
    <source>
        <dbReference type="EMBL" id="PRR81464.1"/>
    </source>
</evidence>
<keyword evidence="7" id="KW-1185">Reference proteome</keyword>
<comment type="similarity">
    <text evidence="4">Belongs to the cyclophilin-type PPIase family.</text>
</comment>
<organism evidence="6 7">
    <name type="scientific">Clostridium vincentii</name>
    <dbReference type="NCBI Taxonomy" id="52704"/>
    <lineage>
        <taxon>Bacteria</taxon>
        <taxon>Bacillati</taxon>
        <taxon>Bacillota</taxon>
        <taxon>Clostridia</taxon>
        <taxon>Eubacteriales</taxon>
        <taxon>Clostridiaceae</taxon>
        <taxon>Clostridium</taxon>
    </lineage>
</organism>
<dbReference type="CDD" id="cd00317">
    <property type="entry name" value="cyclophilin"/>
    <property type="match status" value="1"/>
</dbReference>
<dbReference type="PRINTS" id="PR00153">
    <property type="entry name" value="CSAPPISMRASE"/>
</dbReference>
<dbReference type="PROSITE" id="PS00170">
    <property type="entry name" value="CSA_PPIASE_1"/>
    <property type="match status" value="1"/>
</dbReference>
<comment type="caution">
    <text evidence="6">The sequence shown here is derived from an EMBL/GenBank/DDBJ whole genome shotgun (WGS) entry which is preliminary data.</text>
</comment>
<reference evidence="6 7" key="1">
    <citation type="submission" date="2018-03" db="EMBL/GenBank/DDBJ databases">
        <title>Genome sequence of Clostridium vincentii DSM 10228.</title>
        <authorList>
            <person name="Poehlein A."/>
            <person name="Daniel R."/>
        </authorList>
    </citation>
    <scope>NUCLEOTIDE SEQUENCE [LARGE SCALE GENOMIC DNA]</scope>
    <source>
        <strain evidence="6 7">DSM 10228</strain>
    </source>
</reference>
<evidence type="ECO:0000259" key="5">
    <source>
        <dbReference type="PROSITE" id="PS50072"/>
    </source>
</evidence>
<evidence type="ECO:0000256" key="4">
    <source>
        <dbReference type="RuleBase" id="RU363019"/>
    </source>
</evidence>
<dbReference type="AlphaFoldDB" id="A0A2T0BC47"/>
<comment type="catalytic activity">
    <reaction evidence="4">
        <text>[protein]-peptidylproline (omega=180) = [protein]-peptidylproline (omega=0)</text>
        <dbReference type="Rhea" id="RHEA:16237"/>
        <dbReference type="Rhea" id="RHEA-COMP:10747"/>
        <dbReference type="Rhea" id="RHEA-COMP:10748"/>
        <dbReference type="ChEBI" id="CHEBI:83833"/>
        <dbReference type="ChEBI" id="CHEBI:83834"/>
        <dbReference type="EC" id="5.2.1.8"/>
    </reaction>
</comment>